<keyword evidence="1" id="KW-0812">Transmembrane</keyword>
<dbReference type="CDD" id="cd01948">
    <property type="entry name" value="EAL"/>
    <property type="match status" value="1"/>
</dbReference>
<protein>
    <submittedName>
        <fullName evidence="4">EAL domain-containing protein</fullName>
    </submittedName>
</protein>
<dbReference type="EMBL" id="JACJFM010000024">
    <property type="protein sequence ID" value="MBB1488150.1"/>
    <property type="molecule type" value="Genomic_DNA"/>
</dbReference>
<evidence type="ECO:0000313" key="4">
    <source>
        <dbReference type="EMBL" id="MBB1488150.1"/>
    </source>
</evidence>
<organism evidence="4 5">
    <name type="scientific">Oceanospirillum sediminis</name>
    <dbReference type="NCBI Taxonomy" id="2760088"/>
    <lineage>
        <taxon>Bacteria</taxon>
        <taxon>Pseudomonadati</taxon>
        <taxon>Pseudomonadota</taxon>
        <taxon>Gammaproteobacteria</taxon>
        <taxon>Oceanospirillales</taxon>
        <taxon>Oceanospirillaceae</taxon>
        <taxon>Oceanospirillum</taxon>
    </lineage>
</organism>
<dbReference type="InterPro" id="IPR035919">
    <property type="entry name" value="EAL_sf"/>
</dbReference>
<name>A0A839ITZ2_9GAMM</name>
<keyword evidence="1" id="KW-0472">Membrane</keyword>
<dbReference type="SMART" id="SM00052">
    <property type="entry name" value="EAL"/>
    <property type="match status" value="1"/>
</dbReference>
<dbReference type="InterPro" id="IPR050706">
    <property type="entry name" value="Cyclic-di-GMP_PDE-like"/>
</dbReference>
<dbReference type="InterPro" id="IPR001633">
    <property type="entry name" value="EAL_dom"/>
</dbReference>
<evidence type="ECO:0000256" key="1">
    <source>
        <dbReference type="SAM" id="Phobius"/>
    </source>
</evidence>
<dbReference type="InterPro" id="IPR029787">
    <property type="entry name" value="Nucleotide_cyclase"/>
</dbReference>
<dbReference type="SUPFAM" id="SSF141868">
    <property type="entry name" value="EAL domain-like"/>
    <property type="match status" value="1"/>
</dbReference>
<feature type="domain" description="GGDEF" evidence="3">
    <location>
        <begin position="254"/>
        <end position="386"/>
    </location>
</feature>
<dbReference type="Pfam" id="PF00990">
    <property type="entry name" value="GGDEF"/>
    <property type="match status" value="1"/>
</dbReference>
<dbReference type="SUPFAM" id="SSF55073">
    <property type="entry name" value="Nucleotide cyclase"/>
    <property type="match status" value="1"/>
</dbReference>
<dbReference type="Pfam" id="PF00563">
    <property type="entry name" value="EAL"/>
    <property type="match status" value="1"/>
</dbReference>
<proteinExistence type="predicted"/>
<dbReference type="PROSITE" id="PS50887">
    <property type="entry name" value="GGDEF"/>
    <property type="match status" value="1"/>
</dbReference>
<evidence type="ECO:0000313" key="5">
    <source>
        <dbReference type="Proteomes" id="UP000565262"/>
    </source>
</evidence>
<comment type="caution">
    <text evidence="4">The sequence shown here is derived from an EMBL/GenBank/DDBJ whole genome shotgun (WGS) entry which is preliminary data.</text>
</comment>
<dbReference type="AlphaFoldDB" id="A0A839ITZ2"/>
<dbReference type="CDD" id="cd01949">
    <property type="entry name" value="GGDEF"/>
    <property type="match status" value="1"/>
</dbReference>
<dbReference type="Gene3D" id="3.20.20.450">
    <property type="entry name" value="EAL domain"/>
    <property type="match status" value="1"/>
</dbReference>
<dbReference type="RefSeq" id="WP_182809923.1">
    <property type="nucleotide sequence ID" value="NZ_JACJFM010000024.1"/>
</dbReference>
<dbReference type="Gene3D" id="3.30.70.270">
    <property type="match status" value="1"/>
</dbReference>
<feature type="transmembrane region" description="Helical" evidence="1">
    <location>
        <begin position="138"/>
        <end position="157"/>
    </location>
</feature>
<dbReference type="Proteomes" id="UP000565262">
    <property type="component" value="Unassembled WGS sequence"/>
</dbReference>
<dbReference type="GO" id="GO:0071111">
    <property type="term" value="F:cyclic-guanylate-specific phosphodiesterase activity"/>
    <property type="evidence" value="ECO:0007669"/>
    <property type="project" value="InterPro"/>
</dbReference>
<dbReference type="PROSITE" id="PS50883">
    <property type="entry name" value="EAL"/>
    <property type="match status" value="1"/>
</dbReference>
<dbReference type="InterPro" id="IPR000160">
    <property type="entry name" value="GGDEF_dom"/>
</dbReference>
<reference evidence="4 5" key="1">
    <citation type="submission" date="2020-08" db="EMBL/GenBank/DDBJ databases">
        <title>Oceanospirillum sp. nov. isolated from marine sediment.</title>
        <authorList>
            <person name="Ji X."/>
        </authorList>
    </citation>
    <scope>NUCLEOTIDE SEQUENCE [LARGE SCALE GENOMIC DNA]</scope>
    <source>
        <strain evidence="4 5">D5</strain>
    </source>
</reference>
<evidence type="ECO:0000259" key="2">
    <source>
        <dbReference type="PROSITE" id="PS50883"/>
    </source>
</evidence>
<dbReference type="NCBIfam" id="TIGR00254">
    <property type="entry name" value="GGDEF"/>
    <property type="match status" value="1"/>
</dbReference>
<dbReference type="InterPro" id="IPR043128">
    <property type="entry name" value="Rev_trsase/Diguanyl_cyclase"/>
</dbReference>
<sequence>MRTITSKLILSSVLFAVLTTGIYTALTLMTTVSSTRQQFNQSIDQFKSVHLPSLEEAIWNFDESQVQQIIDGVTTSAYIKRIEIEALPYMELESGVIPHQPGYISLPINREDQQIAFIRLYSDEKVLEESIQQKVIDAFYFLVIFLPLQAIAIFFVVKWSVLDGLKLITGKISQLSFDHIGKQISFPRKQPYEIELIKDSINDLSQRLEYEQAKARAYQFRLEEESNYDSVTRLPNRKNCQHYLQQCIAEGDTDPLFVIYLDFINFKSINSLHGNAAGDEFLVLTKSTIERLYGRDFYISRYGNDRFVLLNKVRMKEAEISTVAGRLKSVLEEMFYLRCAEAEVSLTTAIGIAQYPKDFTNSERLLLSAERMAKVSKKNARIVFYQGALDKEINDRDHIRHLLFQAVKDHDFFLNYQPIVDLSTGVISGYEALIRWYSSEIGFVPPDAFIGIAEEEGMIIRIEEWVIQQACSDIARLSECESRAINIAINVSYLHFISETFIETLKRVLSETGLSASQLEIELTERVLAEDGHQLEMKMRYLKSMGVKISIDDFGTGYSALNYIKDFSFDLLKIDKSFVQSMLSNDKNQVLVKNIIRLAQDLDIRVIAEGIEQQEQYQKLKQFNCDYGQGYMLSKPVRYEALEPGKQF</sequence>
<gene>
    <name evidence="4" type="ORF">H4O21_16225</name>
</gene>
<dbReference type="PANTHER" id="PTHR33121:SF71">
    <property type="entry name" value="OXYGEN SENSOR PROTEIN DOSP"/>
    <property type="match status" value="1"/>
</dbReference>
<dbReference type="PANTHER" id="PTHR33121">
    <property type="entry name" value="CYCLIC DI-GMP PHOSPHODIESTERASE PDEF"/>
    <property type="match status" value="1"/>
</dbReference>
<accession>A0A839ITZ2</accession>
<keyword evidence="5" id="KW-1185">Reference proteome</keyword>
<evidence type="ECO:0000259" key="3">
    <source>
        <dbReference type="PROSITE" id="PS50887"/>
    </source>
</evidence>
<dbReference type="SMART" id="SM00267">
    <property type="entry name" value="GGDEF"/>
    <property type="match status" value="1"/>
</dbReference>
<keyword evidence="1" id="KW-1133">Transmembrane helix</keyword>
<feature type="domain" description="EAL" evidence="2">
    <location>
        <begin position="396"/>
        <end position="648"/>
    </location>
</feature>